<dbReference type="RefSeq" id="WP_113955703.1">
    <property type="nucleotide sequence ID" value="NZ_QNRT01000007.1"/>
</dbReference>
<name>A0A395JHT1_9GAMM</name>
<accession>A0A395JHT1</accession>
<gene>
    <name evidence="2" type="ORF">DFR28_10745</name>
</gene>
<dbReference type="Gene3D" id="3.40.50.720">
    <property type="entry name" value="NAD(P)-binding Rossmann-like Domain"/>
    <property type="match status" value="1"/>
</dbReference>
<organism evidence="2 3">
    <name type="scientific">Arenicella xantha</name>
    <dbReference type="NCBI Taxonomy" id="644221"/>
    <lineage>
        <taxon>Bacteria</taxon>
        <taxon>Pseudomonadati</taxon>
        <taxon>Pseudomonadota</taxon>
        <taxon>Gammaproteobacteria</taxon>
        <taxon>Arenicellales</taxon>
        <taxon>Arenicellaceae</taxon>
        <taxon>Arenicella</taxon>
    </lineage>
</organism>
<comment type="caution">
    <text evidence="2">The sequence shown here is derived from an EMBL/GenBank/DDBJ whole genome shotgun (WGS) entry which is preliminary data.</text>
</comment>
<feature type="domain" description="NAD-dependent epimerase/dehydratase" evidence="1">
    <location>
        <begin position="10"/>
        <end position="75"/>
    </location>
</feature>
<feature type="domain" description="NAD-dependent epimerase/dehydratase" evidence="1">
    <location>
        <begin position="92"/>
        <end position="200"/>
    </location>
</feature>
<dbReference type="InterPro" id="IPR036291">
    <property type="entry name" value="NAD(P)-bd_dom_sf"/>
</dbReference>
<evidence type="ECO:0000259" key="1">
    <source>
        <dbReference type="Pfam" id="PF01370"/>
    </source>
</evidence>
<proteinExistence type="predicted"/>
<evidence type="ECO:0000313" key="3">
    <source>
        <dbReference type="Proteomes" id="UP000253083"/>
    </source>
</evidence>
<protein>
    <submittedName>
        <fullName evidence="2">Nucleoside-diphosphate-sugar epimerase</fullName>
    </submittedName>
</protein>
<dbReference type="OrthoDB" id="5565437at2"/>
<dbReference type="EMBL" id="QNRT01000007">
    <property type="protein sequence ID" value="RBP48443.1"/>
    <property type="molecule type" value="Genomic_DNA"/>
</dbReference>
<keyword evidence="3" id="KW-1185">Reference proteome</keyword>
<dbReference type="InParanoid" id="A0A395JHT1"/>
<dbReference type="Pfam" id="PF01370">
    <property type="entry name" value="Epimerase"/>
    <property type="match status" value="2"/>
</dbReference>
<dbReference type="Proteomes" id="UP000253083">
    <property type="component" value="Unassembled WGS sequence"/>
</dbReference>
<dbReference type="PANTHER" id="PTHR43245:SF58">
    <property type="entry name" value="BLL5923 PROTEIN"/>
    <property type="match status" value="1"/>
</dbReference>
<dbReference type="SUPFAM" id="SSF51735">
    <property type="entry name" value="NAD(P)-binding Rossmann-fold domains"/>
    <property type="match status" value="1"/>
</dbReference>
<dbReference type="PANTHER" id="PTHR43245">
    <property type="entry name" value="BIFUNCTIONAL POLYMYXIN RESISTANCE PROTEIN ARNA"/>
    <property type="match status" value="1"/>
</dbReference>
<reference evidence="2 3" key="1">
    <citation type="submission" date="2018-06" db="EMBL/GenBank/DDBJ databases">
        <title>Genomic Encyclopedia of Type Strains, Phase IV (KMG-IV): sequencing the most valuable type-strain genomes for metagenomic binning, comparative biology and taxonomic classification.</title>
        <authorList>
            <person name="Goeker M."/>
        </authorList>
    </citation>
    <scope>NUCLEOTIDE SEQUENCE [LARGE SCALE GENOMIC DNA]</scope>
    <source>
        <strain evidence="2 3">DSM 24032</strain>
    </source>
</reference>
<dbReference type="InterPro" id="IPR001509">
    <property type="entry name" value="Epimerase_deHydtase"/>
</dbReference>
<dbReference type="InterPro" id="IPR050177">
    <property type="entry name" value="Lipid_A_modif_metabolic_enz"/>
</dbReference>
<evidence type="ECO:0000313" key="2">
    <source>
        <dbReference type="EMBL" id="RBP48443.1"/>
    </source>
</evidence>
<dbReference type="AlphaFoldDB" id="A0A395JHT1"/>
<sequence>MAQGLDDFVILITGAQGVVGQPLAERLKSEGKRCLMVSRSANHKQASWLRWDLNEPADQVVRTQLAEVSTLIHCAPIWLLPPRLADLSSARLTRLVVFSSTSVLSKQGSANTQEQVLVQKLADAEAAIQTHCDLHKLHLTILRPSMIYGYGLDQNVMHIARFIRKYRFMPLVGAANGGRQPVHAEDLVSAALRILQDANTYSKTYSLAGGEVLTYRAMVERICRGVGQSPRILSIPLGVFRTLLMLASKIGRFDYTPEMANRMSQDLCYDISPAQSDFGYSPQAFLLNPQRDLSITGNPLQSDQG</sequence>